<proteinExistence type="inferred from homology"/>
<accession>A0A934IX16</accession>
<sequence>MAELAIIADDLSGALDAAAPFAMRGIPTAVALDVAALPEALATGARIVGVSTHSREISADAARQAVAAALQALPVGMRLFKKIDSRLKGNIAAELDALDYTTGLVVPAIPAFGRWVRNGQLGGFGVSYPIDIATTLGAHAVRALIPDIEKQADIERALGSGFDLAIGARSLAEAMARAMAPGARAATPAFVGKAAYCVIGSTDPITLAQLRHLRDANPNILHIEAPNGVATPLRVSAGLTIIQATPGPVQAGGPEVAEALGATLEALAPAPGSLLVLSGGATAQAILSRLRIKVLTLLGEALPGLPVAEAGGLTVVTKSGGFGDPDCLSRLFAPYLSLGSPVHTHVG</sequence>
<evidence type="ECO:0000256" key="1">
    <source>
        <dbReference type="ARBA" id="ARBA00005715"/>
    </source>
</evidence>
<comment type="similarity">
    <text evidence="1">Belongs to the four-carbon acid sugar kinase family.</text>
</comment>
<reference evidence="9" key="1">
    <citation type="submission" date="2020-12" db="EMBL/GenBank/DDBJ databases">
        <title>Devosia sp. MSA67 isolated from Mo River.</title>
        <authorList>
            <person name="Ma F."/>
            <person name="Zi Z."/>
        </authorList>
    </citation>
    <scope>NUCLEOTIDE SEQUENCE</scope>
    <source>
        <strain evidence="9">MSA67</strain>
    </source>
</reference>
<keyword evidence="6" id="KW-0119">Carbohydrate metabolism</keyword>
<evidence type="ECO:0000256" key="4">
    <source>
        <dbReference type="ARBA" id="ARBA00022777"/>
    </source>
</evidence>
<keyword evidence="3" id="KW-0547">Nucleotide-binding</keyword>
<evidence type="ECO:0000313" key="9">
    <source>
        <dbReference type="EMBL" id="MBJ3784570.1"/>
    </source>
</evidence>
<dbReference type="Gene3D" id="3.40.50.10840">
    <property type="entry name" value="Putative sugar-binding, N-terminal domain"/>
    <property type="match status" value="1"/>
</dbReference>
<evidence type="ECO:0000256" key="5">
    <source>
        <dbReference type="ARBA" id="ARBA00022840"/>
    </source>
</evidence>
<dbReference type="InterPro" id="IPR010737">
    <property type="entry name" value="4-carb_acid_sugar_kinase_N"/>
</dbReference>
<dbReference type="SUPFAM" id="SSF142764">
    <property type="entry name" value="YgbK-like"/>
    <property type="match status" value="1"/>
</dbReference>
<evidence type="ECO:0000259" key="8">
    <source>
        <dbReference type="Pfam" id="PF17042"/>
    </source>
</evidence>
<dbReference type="RefSeq" id="WP_198875813.1">
    <property type="nucleotide sequence ID" value="NZ_JAEKMH010000002.1"/>
</dbReference>
<dbReference type="InterPro" id="IPR042213">
    <property type="entry name" value="NBD_C_sf"/>
</dbReference>
<dbReference type="Pfam" id="PF17042">
    <property type="entry name" value="NBD_C"/>
    <property type="match status" value="1"/>
</dbReference>
<keyword evidence="4 9" id="KW-0418">Kinase</keyword>
<dbReference type="EMBL" id="JAEKMH010000002">
    <property type="protein sequence ID" value="MBJ3784570.1"/>
    <property type="molecule type" value="Genomic_DNA"/>
</dbReference>
<organism evidence="9 10">
    <name type="scientific">Devosia sediminis</name>
    <dbReference type="NCBI Taxonomy" id="2798801"/>
    <lineage>
        <taxon>Bacteria</taxon>
        <taxon>Pseudomonadati</taxon>
        <taxon>Pseudomonadota</taxon>
        <taxon>Alphaproteobacteria</taxon>
        <taxon>Hyphomicrobiales</taxon>
        <taxon>Devosiaceae</taxon>
        <taxon>Devosia</taxon>
    </lineage>
</organism>
<dbReference type="GO" id="GO:0005524">
    <property type="term" value="F:ATP binding"/>
    <property type="evidence" value="ECO:0007669"/>
    <property type="project" value="UniProtKB-KW"/>
</dbReference>
<evidence type="ECO:0000256" key="3">
    <source>
        <dbReference type="ARBA" id="ARBA00022741"/>
    </source>
</evidence>
<feature type="domain" description="Four-carbon acid sugar kinase N-terminal" evidence="7">
    <location>
        <begin position="4"/>
        <end position="121"/>
    </location>
</feature>
<dbReference type="Pfam" id="PF07005">
    <property type="entry name" value="SBD_N"/>
    <property type="match status" value="1"/>
</dbReference>
<evidence type="ECO:0000259" key="7">
    <source>
        <dbReference type="Pfam" id="PF07005"/>
    </source>
</evidence>
<dbReference type="Proteomes" id="UP000602124">
    <property type="component" value="Unassembled WGS sequence"/>
</dbReference>
<dbReference type="Gene3D" id="3.40.980.20">
    <property type="entry name" value="Four-carbon acid sugar kinase, nucleotide binding domain"/>
    <property type="match status" value="1"/>
</dbReference>
<comment type="caution">
    <text evidence="9">The sequence shown here is derived from an EMBL/GenBank/DDBJ whole genome shotgun (WGS) entry which is preliminary data.</text>
</comment>
<name>A0A934IX16_9HYPH</name>
<keyword evidence="10" id="KW-1185">Reference proteome</keyword>
<keyword evidence="5" id="KW-0067">ATP-binding</keyword>
<dbReference type="GO" id="GO:0016301">
    <property type="term" value="F:kinase activity"/>
    <property type="evidence" value="ECO:0007669"/>
    <property type="project" value="UniProtKB-KW"/>
</dbReference>
<evidence type="ECO:0000256" key="2">
    <source>
        <dbReference type="ARBA" id="ARBA00022679"/>
    </source>
</evidence>
<keyword evidence="2" id="KW-0808">Transferase</keyword>
<evidence type="ECO:0000313" key="10">
    <source>
        <dbReference type="Proteomes" id="UP000602124"/>
    </source>
</evidence>
<evidence type="ECO:0000256" key="6">
    <source>
        <dbReference type="ARBA" id="ARBA00023277"/>
    </source>
</evidence>
<protein>
    <submittedName>
        <fullName evidence="9">Four-carbon acid sugar kinase family protein</fullName>
    </submittedName>
</protein>
<gene>
    <name evidence="9" type="ORF">JEQ47_07555</name>
</gene>
<dbReference type="InterPro" id="IPR031475">
    <property type="entry name" value="NBD_C"/>
</dbReference>
<feature type="domain" description="Four-carbon acid sugar kinase nucleotide binding" evidence="8">
    <location>
        <begin position="249"/>
        <end position="328"/>
    </location>
</feature>
<dbReference type="AlphaFoldDB" id="A0A934IX16"/>
<dbReference type="InterPro" id="IPR037051">
    <property type="entry name" value="4-carb_acid_sugar_kinase_N_sf"/>
</dbReference>